<comment type="caution">
    <text evidence="2">The sequence shown here is derived from an EMBL/GenBank/DDBJ whole genome shotgun (WGS) entry which is preliminary data.</text>
</comment>
<dbReference type="EMBL" id="LUGG01000004">
    <property type="protein sequence ID" value="OBZ75845.1"/>
    <property type="molecule type" value="Genomic_DNA"/>
</dbReference>
<keyword evidence="3" id="KW-1185">Reference proteome</keyword>
<protein>
    <submittedName>
        <fullName evidence="2">Uncharacterized protein</fullName>
    </submittedName>
</protein>
<feature type="region of interest" description="Disordered" evidence="1">
    <location>
        <begin position="214"/>
        <end position="236"/>
    </location>
</feature>
<reference evidence="2 3" key="1">
    <citation type="submission" date="2016-03" db="EMBL/GenBank/DDBJ databases">
        <title>Whole genome sequencing of Grifola frondosa 9006-11.</title>
        <authorList>
            <person name="Min B."/>
            <person name="Park H."/>
            <person name="Kim J.-G."/>
            <person name="Cho H."/>
            <person name="Oh Y.-L."/>
            <person name="Kong W.-S."/>
            <person name="Choi I.-G."/>
        </authorList>
    </citation>
    <scope>NUCLEOTIDE SEQUENCE [LARGE SCALE GENOMIC DNA]</scope>
    <source>
        <strain evidence="2 3">9006-11</strain>
    </source>
</reference>
<evidence type="ECO:0000313" key="3">
    <source>
        <dbReference type="Proteomes" id="UP000092993"/>
    </source>
</evidence>
<proteinExistence type="predicted"/>
<gene>
    <name evidence="2" type="ORF">A0H81_04147</name>
</gene>
<dbReference type="Proteomes" id="UP000092993">
    <property type="component" value="Unassembled WGS sequence"/>
</dbReference>
<organism evidence="2 3">
    <name type="scientific">Grifola frondosa</name>
    <name type="common">Maitake</name>
    <name type="synonym">Polyporus frondosus</name>
    <dbReference type="NCBI Taxonomy" id="5627"/>
    <lineage>
        <taxon>Eukaryota</taxon>
        <taxon>Fungi</taxon>
        <taxon>Dikarya</taxon>
        <taxon>Basidiomycota</taxon>
        <taxon>Agaricomycotina</taxon>
        <taxon>Agaricomycetes</taxon>
        <taxon>Polyporales</taxon>
        <taxon>Grifolaceae</taxon>
        <taxon>Grifola</taxon>
    </lineage>
</organism>
<evidence type="ECO:0000256" key="1">
    <source>
        <dbReference type="SAM" id="MobiDB-lite"/>
    </source>
</evidence>
<sequence length="236" mass="25193">MTSWDNEKATAATASKSVPVCQSLPQALSRHINSSLVLRPVPASLSHLDTLFLFHLLPIQLPPPLPFPDISSALDAALFSAALSSAVLSSAAVPSVDDHPPTIPIPSTLCTVSDILASVLAASLLSCVISTSAFNWAARVLVHTLPRIHSPSLSAILSSPFSPLPLIPPILLHGNPSLFIISTTLHVFSVFLLERQLFFLILVFPWPDSPFHHTPPPSSSSPVRDPFPLLLRSPPS</sequence>
<accession>A0A1C7MG13</accession>
<name>A0A1C7MG13_GRIFR</name>
<evidence type="ECO:0000313" key="2">
    <source>
        <dbReference type="EMBL" id="OBZ75845.1"/>
    </source>
</evidence>
<dbReference type="AlphaFoldDB" id="A0A1C7MG13"/>